<organism evidence="1 2">
    <name type="scientific">Paenibacillus foliorum</name>
    <dbReference type="NCBI Taxonomy" id="2654974"/>
    <lineage>
        <taxon>Bacteria</taxon>
        <taxon>Bacillati</taxon>
        <taxon>Bacillota</taxon>
        <taxon>Bacilli</taxon>
        <taxon>Bacillales</taxon>
        <taxon>Paenibacillaceae</taxon>
        <taxon>Paenibacillus</taxon>
    </lineage>
</organism>
<name>A0A972K4W5_9BACL</name>
<proteinExistence type="predicted"/>
<keyword evidence="2" id="KW-1185">Reference proteome</keyword>
<accession>A0A972K4W5</accession>
<evidence type="ECO:0000313" key="1">
    <source>
        <dbReference type="EMBL" id="NOU96442.1"/>
    </source>
</evidence>
<protein>
    <recommendedName>
        <fullName evidence="3">Asp/Glu/hydantoin racemase</fullName>
    </recommendedName>
</protein>
<gene>
    <name evidence="1" type="ORF">GC093_24965</name>
</gene>
<evidence type="ECO:0000313" key="2">
    <source>
        <dbReference type="Proteomes" id="UP000641588"/>
    </source>
</evidence>
<dbReference type="EMBL" id="WHOD01000097">
    <property type="protein sequence ID" value="NOU96442.1"/>
    <property type="molecule type" value="Genomic_DNA"/>
</dbReference>
<dbReference type="Proteomes" id="UP000641588">
    <property type="component" value="Unassembled WGS sequence"/>
</dbReference>
<dbReference type="RefSeq" id="WP_171654676.1">
    <property type="nucleotide sequence ID" value="NZ_WHOD01000097.1"/>
</dbReference>
<comment type="caution">
    <text evidence="1">The sequence shown here is derived from an EMBL/GenBank/DDBJ whole genome shotgun (WGS) entry which is preliminary data.</text>
</comment>
<evidence type="ECO:0008006" key="3">
    <source>
        <dbReference type="Google" id="ProtNLM"/>
    </source>
</evidence>
<dbReference type="AlphaFoldDB" id="A0A972K4W5"/>
<reference evidence="1" key="1">
    <citation type="submission" date="2019-10" db="EMBL/GenBank/DDBJ databases">
        <title>Description of Paenibacillus glebae sp. nov.</title>
        <authorList>
            <person name="Carlier A."/>
            <person name="Qi S."/>
        </authorList>
    </citation>
    <scope>NUCLEOTIDE SEQUENCE</scope>
    <source>
        <strain evidence="1">LMG 31456</strain>
    </source>
</reference>
<sequence length="227" mass="25609">MTRRIGCYHAHYSNIDYIQQALEPYDTELIHFVDPGLDRLKGDADFSTERGQRKIADMLGWIASSHVDAILVTCTYFTANLTEELERTLPVPVIKIDDPMLAQICTSDEPQLLVFTNPATVEGTMSRVQRYAQRVGKAPQVHIHLLDNAFQLIMMGKRRAYTELVSTGLERLVVQYPQHQLWAIQLSMLPAAVQVSLAGNIRIGNPLDALTGEMVKLLKLERLPHCK</sequence>